<dbReference type="SMART" id="SM00957">
    <property type="entry name" value="SecA_DEAD"/>
    <property type="match status" value="1"/>
</dbReference>
<dbReference type="PROSITE" id="PS51196">
    <property type="entry name" value="SECA_MOTOR_DEAD"/>
    <property type="match status" value="1"/>
</dbReference>
<evidence type="ECO:0000259" key="17">
    <source>
        <dbReference type="PROSITE" id="PS51196"/>
    </source>
</evidence>
<dbReference type="NCBIfam" id="TIGR00963">
    <property type="entry name" value="secA"/>
    <property type="match status" value="1"/>
</dbReference>
<evidence type="ECO:0000256" key="11">
    <source>
        <dbReference type="ARBA" id="ARBA00022967"/>
    </source>
</evidence>
<keyword evidence="9 14" id="KW-0067">ATP-binding</keyword>
<evidence type="ECO:0000256" key="12">
    <source>
        <dbReference type="ARBA" id="ARBA00023010"/>
    </source>
</evidence>
<dbReference type="InterPro" id="IPR014001">
    <property type="entry name" value="Helicase_ATP-bd"/>
</dbReference>
<evidence type="ECO:0000313" key="18">
    <source>
        <dbReference type="EMBL" id="HIV00167.1"/>
    </source>
</evidence>
<keyword evidence="7 14" id="KW-0547">Nucleotide-binding</keyword>
<dbReference type="Pfam" id="PF21090">
    <property type="entry name" value="P-loop_SecA"/>
    <property type="match status" value="1"/>
</dbReference>
<evidence type="ECO:0000256" key="13">
    <source>
        <dbReference type="ARBA" id="ARBA00023136"/>
    </source>
</evidence>
<keyword evidence="11 14" id="KW-1278">Translocase</keyword>
<dbReference type="GO" id="GO:0031522">
    <property type="term" value="C:cell envelope Sec protein transport complex"/>
    <property type="evidence" value="ECO:0007669"/>
    <property type="project" value="UniProtKB-ARBA"/>
</dbReference>
<dbReference type="GO" id="GO:0065002">
    <property type="term" value="P:intracellular protein transmembrane transport"/>
    <property type="evidence" value="ECO:0007669"/>
    <property type="project" value="UniProtKB-UniRule"/>
</dbReference>
<reference evidence="18" key="1">
    <citation type="submission" date="2020-10" db="EMBL/GenBank/DDBJ databases">
        <authorList>
            <person name="Gilroy R."/>
        </authorList>
    </citation>
    <scope>NUCLEOTIDE SEQUENCE</scope>
    <source>
        <strain evidence="18">23406</strain>
    </source>
</reference>
<dbReference type="SUPFAM" id="SSF81767">
    <property type="entry name" value="Pre-protein crosslinking domain of SecA"/>
    <property type="match status" value="1"/>
</dbReference>
<dbReference type="GO" id="GO:0008564">
    <property type="term" value="F:protein-exporting ATPase activity"/>
    <property type="evidence" value="ECO:0007669"/>
    <property type="project" value="UniProtKB-EC"/>
</dbReference>
<comment type="cofactor">
    <cofactor evidence="1">
        <name>Zn(2+)</name>
        <dbReference type="ChEBI" id="CHEBI:29105"/>
    </cofactor>
</comment>
<dbReference type="PANTHER" id="PTHR30612:SF0">
    <property type="entry name" value="CHLOROPLAST PROTEIN-TRANSPORTING ATPASE"/>
    <property type="match status" value="1"/>
</dbReference>
<gene>
    <name evidence="14 18" type="primary">secA</name>
    <name evidence="18" type="ORF">IAB14_03510</name>
</gene>
<dbReference type="SUPFAM" id="SSF52540">
    <property type="entry name" value="P-loop containing nucleoside triphosphate hydrolases"/>
    <property type="match status" value="2"/>
</dbReference>
<dbReference type="InterPro" id="IPR027417">
    <property type="entry name" value="P-loop_NTPase"/>
</dbReference>
<dbReference type="Proteomes" id="UP000886891">
    <property type="component" value="Unassembled WGS sequence"/>
</dbReference>
<dbReference type="Gene3D" id="1.10.3060.10">
    <property type="entry name" value="Helical scaffold and wing domains of SecA"/>
    <property type="match status" value="1"/>
</dbReference>
<evidence type="ECO:0000256" key="15">
    <source>
        <dbReference type="RuleBase" id="RU003874"/>
    </source>
</evidence>
<keyword evidence="5 14" id="KW-0963">Cytoplasm</keyword>
<dbReference type="AlphaFoldDB" id="A0A9D1NBP9"/>
<feature type="domain" description="SecA family profile" evidence="17">
    <location>
        <begin position="1"/>
        <end position="626"/>
    </location>
</feature>
<feature type="binding site" evidence="14">
    <location>
        <position position="85"/>
    </location>
    <ligand>
        <name>ATP</name>
        <dbReference type="ChEBI" id="CHEBI:30616"/>
    </ligand>
</feature>
<keyword evidence="8" id="KW-0862">Zinc</keyword>
<dbReference type="SUPFAM" id="SSF81886">
    <property type="entry name" value="Helical scaffold and wing domains of SecA"/>
    <property type="match status" value="1"/>
</dbReference>
<dbReference type="PANTHER" id="PTHR30612">
    <property type="entry name" value="SECA INNER MEMBRANE COMPONENT OF SEC PROTEIN SECRETION SYSTEM"/>
    <property type="match status" value="1"/>
</dbReference>
<dbReference type="GO" id="GO:0046872">
    <property type="term" value="F:metal ion binding"/>
    <property type="evidence" value="ECO:0007669"/>
    <property type="project" value="UniProtKB-KW"/>
</dbReference>
<protein>
    <recommendedName>
        <fullName evidence="14 15">Protein translocase subunit SecA</fullName>
        <ecNumber evidence="14">7.4.2.8</ecNumber>
    </recommendedName>
</protein>
<dbReference type="GO" id="GO:0005524">
    <property type="term" value="F:ATP binding"/>
    <property type="evidence" value="ECO:0007669"/>
    <property type="project" value="UniProtKB-UniRule"/>
</dbReference>
<reference evidence="18" key="2">
    <citation type="journal article" date="2021" name="PeerJ">
        <title>Extensive microbial diversity within the chicken gut microbiome revealed by metagenomics and culture.</title>
        <authorList>
            <person name="Gilroy R."/>
            <person name="Ravi A."/>
            <person name="Getino M."/>
            <person name="Pursley I."/>
            <person name="Horton D.L."/>
            <person name="Alikhan N.F."/>
            <person name="Baker D."/>
            <person name="Gharbi K."/>
            <person name="Hall N."/>
            <person name="Watson M."/>
            <person name="Adriaenssens E.M."/>
            <person name="Foster-Nyarko E."/>
            <person name="Jarju S."/>
            <person name="Secka A."/>
            <person name="Antonio M."/>
            <person name="Oren A."/>
            <person name="Chaudhuri R.R."/>
            <person name="La Ragione R."/>
            <person name="Hildebrand F."/>
            <person name="Pallen M.J."/>
        </authorList>
    </citation>
    <scope>NUCLEOTIDE SEQUENCE</scope>
    <source>
        <strain evidence="18">23406</strain>
    </source>
</reference>
<keyword evidence="3 14" id="KW-0813">Transport</keyword>
<dbReference type="HAMAP" id="MF_01382">
    <property type="entry name" value="SecA"/>
    <property type="match status" value="1"/>
</dbReference>
<dbReference type="EC" id="7.4.2.8" evidence="14"/>
<comment type="catalytic activity">
    <reaction evidence="14">
        <text>ATP + H2O + cellular proteinSide 1 = ADP + phosphate + cellular proteinSide 2.</text>
        <dbReference type="EC" id="7.4.2.8"/>
    </reaction>
</comment>
<keyword evidence="13 14" id="KW-0472">Membrane</keyword>
<accession>A0A9D1NBP9</accession>
<feature type="binding site" evidence="14">
    <location>
        <begin position="103"/>
        <end position="107"/>
    </location>
    <ligand>
        <name>ATP</name>
        <dbReference type="ChEBI" id="CHEBI:30616"/>
    </ligand>
</feature>
<dbReference type="InterPro" id="IPR011116">
    <property type="entry name" value="SecA_Wing/Scaffold"/>
</dbReference>
<dbReference type="Gene3D" id="3.90.1440.10">
    <property type="entry name" value="SecA, preprotein cross-linking domain"/>
    <property type="match status" value="1"/>
</dbReference>
<dbReference type="InterPro" id="IPR000185">
    <property type="entry name" value="SecA"/>
</dbReference>
<dbReference type="GO" id="GO:0006605">
    <property type="term" value="P:protein targeting"/>
    <property type="evidence" value="ECO:0007669"/>
    <property type="project" value="UniProtKB-UniRule"/>
</dbReference>
<dbReference type="GO" id="GO:0005829">
    <property type="term" value="C:cytosol"/>
    <property type="evidence" value="ECO:0007669"/>
    <property type="project" value="TreeGrafter"/>
</dbReference>
<dbReference type="Pfam" id="PF01043">
    <property type="entry name" value="SecA_PP_bind"/>
    <property type="match status" value="1"/>
</dbReference>
<dbReference type="InterPro" id="IPR011115">
    <property type="entry name" value="SecA_DEAD"/>
</dbReference>
<keyword evidence="4 14" id="KW-1003">Cell membrane</keyword>
<dbReference type="PROSITE" id="PS01312">
    <property type="entry name" value="SECA"/>
    <property type="match status" value="1"/>
</dbReference>
<keyword evidence="12 14" id="KW-0811">Translocation</keyword>
<dbReference type="FunFam" id="3.90.1440.10:FF:000001">
    <property type="entry name" value="Preprotein translocase subunit SecA"/>
    <property type="match status" value="1"/>
</dbReference>
<keyword evidence="6" id="KW-0479">Metal-binding</keyword>
<dbReference type="GO" id="GO:0043952">
    <property type="term" value="P:protein transport by the Sec complex"/>
    <property type="evidence" value="ECO:0007669"/>
    <property type="project" value="TreeGrafter"/>
</dbReference>
<organism evidence="18 19">
    <name type="scientific">Candidatus Stercoripulliclostridium merdipullorum</name>
    <dbReference type="NCBI Taxonomy" id="2840952"/>
    <lineage>
        <taxon>Bacteria</taxon>
        <taxon>Bacillati</taxon>
        <taxon>Bacillota</taxon>
        <taxon>Clostridia</taxon>
        <taxon>Eubacteriales</taxon>
        <taxon>Candidatus Stercoripulliclostridium</taxon>
    </lineage>
</organism>
<dbReference type="InterPro" id="IPR036670">
    <property type="entry name" value="SecA_X-link_sf"/>
</dbReference>
<feature type="binding site" evidence="14">
    <location>
        <position position="491"/>
    </location>
    <ligand>
        <name>ATP</name>
        <dbReference type="ChEBI" id="CHEBI:30616"/>
    </ligand>
</feature>
<name>A0A9D1NBP9_9FIRM</name>
<dbReference type="Gene3D" id="3.40.50.300">
    <property type="entry name" value="P-loop containing nucleotide triphosphate hydrolases"/>
    <property type="match status" value="2"/>
</dbReference>
<comment type="subcellular location">
    <subcellularLocation>
        <location evidence="14">Cell membrane</location>
        <topology evidence="14">Peripheral membrane protein</topology>
        <orientation evidence="14">Cytoplasmic side</orientation>
    </subcellularLocation>
    <subcellularLocation>
        <location evidence="14">Cytoplasm</location>
    </subcellularLocation>
    <text evidence="14">Distribution is 50-50.</text>
</comment>
<evidence type="ECO:0000259" key="16">
    <source>
        <dbReference type="PROSITE" id="PS51192"/>
    </source>
</evidence>
<evidence type="ECO:0000256" key="7">
    <source>
        <dbReference type="ARBA" id="ARBA00022741"/>
    </source>
</evidence>
<dbReference type="Pfam" id="PF07517">
    <property type="entry name" value="SecA_DEAD"/>
    <property type="match status" value="1"/>
</dbReference>
<comment type="caution">
    <text evidence="18">The sequence shown here is derived from an EMBL/GenBank/DDBJ whole genome shotgun (WGS) entry which is preliminary data.</text>
</comment>
<dbReference type="FunFam" id="3.40.50.300:FF:000113">
    <property type="entry name" value="Preprotein translocase subunit SecA"/>
    <property type="match status" value="1"/>
</dbReference>
<evidence type="ECO:0000256" key="8">
    <source>
        <dbReference type="ARBA" id="ARBA00022833"/>
    </source>
</evidence>
<feature type="domain" description="Helicase ATP-binding" evidence="16">
    <location>
        <begin position="87"/>
        <end position="245"/>
    </location>
</feature>
<evidence type="ECO:0000256" key="10">
    <source>
        <dbReference type="ARBA" id="ARBA00022927"/>
    </source>
</evidence>
<sequence>MGFFAKLFQSEKNKQIKKTEVIADKIDALEDKYHAMSDTELRAQTDLLRKRLEGKETLDDLLPDAFAVVREAAARVLNMRHFRVQLIGGIVLHQGRIAEMQTGEGKTLVATLPAYLNALTGKGVHIVTVNDYLARRDAEWMGKIYRFLGMTVGVVVPDMTMDAKREAYAADITYCTNNEVGFDYLRDNMATDLSKLMQRGHNFAIVDEVDSILIDEARTPLIISGAAGESGEMYVRANRFVSNLKEDDYVIDEKERHIYLSEDGVAKAESFFKIDNLGEAENADIQVKINSALRANFLMHRDKDYIVENNEIIIVDEFTGRKMAGRRYSEGLHQAIEAKENVTIKRENRTIATITFQNYFRLYRKLSGMTGTAVTEEAEFRGIYNLDVVPIPTNLACIREDEADKVYLTKDKKYQYIVEDIAETHKKGQPVLVGTTNVETSELISRMLQRKGIRHNVLNAKKHMEEASIIAQAGCEGAVTIATNMAGRGTDILLGGNPEFKAKQKMKAEGFGDELIAAATALNATTDESELKARERFQTLLAALKTDTDAEKERVKSLGGLRVIGTERHESRRIDNQLRGRSGRQGDPGSSCFYLSFEDDLLRLFGGDRLKSMLESLTKDEDSYIQMPMLARQIETAQKRCEDNNYQRRKYVLNYDDVMNKQRQLIYTQRNEVLGGKDVHDQVLKYLEPISDEIVSTFMNFDPEEQDEVDVASFNAQLELKLLRKGTNLITEELLAENVPQKVEAIVYETAVAQYEEKVAFAKENGIDFTVTERNVLLNQVDKHWMNHIANMDALRKGIGLRGYGQRDPVMEYRREGTDMFDEMIESIQNSTALILAKLDVETYVERRNAFQAMQQRRVTVVNKDPNKSVGRNDPCPCGSGKKYKNCCGRNA</sequence>
<dbReference type="FunFam" id="3.40.50.300:FF:000334">
    <property type="entry name" value="Protein translocase subunit SecA"/>
    <property type="match status" value="1"/>
</dbReference>
<dbReference type="GO" id="GO:0005886">
    <property type="term" value="C:plasma membrane"/>
    <property type="evidence" value="ECO:0007669"/>
    <property type="project" value="UniProtKB-SubCell"/>
</dbReference>
<dbReference type="InterPro" id="IPR014018">
    <property type="entry name" value="SecA_motor_DEAD"/>
</dbReference>
<dbReference type="NCBIfam" id="NF009538">
    <property type="entry name" value="PRK12904.1"/>
    <property type="match status" value="1"/>
</dbReference>
<dbReference type="Pfam" id="PF07516">
    <property type="entry name" value="SecA_SW"/>
    <property type="match status" value="1"/>
</dbReference>
<evidence type="ECO:0000256" key="9">
    <source>
        <dbReference type="ARBA" id="ARBA00022840"/>
    </source>
</evidence>
<proteinExistence type="inferred from homology"/>
<dbReference type="InterPro" id="IPR004027">
    <property type="entry name" value="SEC_C_motif"/>
</dbReference>
<dbReference type="PROSITE" id="PS51192">
    <property type="entry name" value="HELICASE_ATP_BIND_1"/>
    <property type="match status" value="1"/>
</dbReference>
<comment type="similarity">
    <text evidence="2 14 15">Belongs to the SecA family.</text>
</comment>
<dbReference type="PRINTS" id="PR00906">
    <property type="entry name" value="SECA"/>
</dbReference>
<evidence type="ECO:0000256" key="3">
    <source>
        <dbReference type="ARBA" id="ARBA00022448"/>
    </source>
</evidence>
<dbReference type="InterPro" id="IPR036266">
    <property type="entry name" value="SecA_Wing/Scaffold_sf"/>
</dbReference>
<dbReference type="SMART" id="SM00958">
    <property type="entry name" value="SecA_PP_bind"/>
    <property type="match status" value="1"/>
</dbReference>
<evidence type="ECO:0000256" key="5">
    <source>
        <dbReference type="ARBA" id="ARBA00022490"/>
    </source>
</evidence>
<dbReference type="EMBL" id="DVOH01000024">
    <property type="protein sequence ID" value="HIV00167.1"/>
    <property type="molecule type" value="Genomic_DNA"/>
</dbReference>
<evidence type="ECO:0000256" key="2">
    <source>
        <dbReference type="ARBA" id="ARBA00007650"/>
    </source>
</evidence>
<dbReference type="GO" id="GO:0017038">
    <property type="term" value="P:protein import"/>
    <property type="evidence" value="ECO:0007669"/>
    <property type="project" value="InterPro"/>
</dbReference>
<keyword evidence="10 14" id="KW-0653">Protein transport</keyword>
<evidence type="ECO:0000313" key="19">
    <source>
        <dbReference type="Proteomes" id="UP000886891"/>
    </source>
</evidence>
<dbReference type="InterPro" id="IPR044722">
    <property type="entry name" value="SecA_SF2_C"/>
</dbReference>
<evidence type="ECO:0000256" key="14">
    <source>
        <dbReference type="HAMAP-Rule" id="MF_01382"/>
    </source>
</evidence>
<dbReference type="CDD" id="cd17928">
    <property type="entry name" value="DEXDc_SecA"/>
    <property type="match status" value="1"/>
</dbReference>
<comment type="subunit">
    <text evidence="14">Monomer and homodimer. Part of the essential Sec protein translocation apparatus which comprises SecA, SecYEG and auxiliary proteins SecDF. Other proteins may also be involved.</text>
</comment>
<dbReference type="InterPro" id="IPR020937">
    <property type="entry name" value="SecA_CS"/>
</dbReference>
<comment type="function">
    <text evidence="14">Part of the Sec protein translocase complex. Interacts with the SecYEG preprotein conducting channel. Has a central role in coupling the hydrolysis of ATP to the transfer of proteins into and across the cell membrane, serving as an ATP-driven molecular motor driving the stepwise translocation of polypeptide chains across the membrane.</text>
</comment>
<evidence type="ECO:0000256" key="6">
    <source>
        <dbReference type="ARBA" id="ARBA00022723"/>
    </source>
</evidence>
<evidence type="ECO:0000256" key="4">
    <source>
        <dbReference type="ARBA" id="ARBA00022475"/>
    </source>
</evidence>
<dbReference type="CDD" id="cd18803">
    <property type="entry name" value="SF2_C_secA"/>
    <property type="match status" value="1"/>
</dbReference>
<dbReference type="Pfam" id="PF02810">
    <property type="entry name" value="SEC-C"/>
    <property type="match status" value="1"/>
</dbReference>
<evidence type="ECO:0000256" key="1">
    <source>
        <dbReference type="ARBA" id="ARBA00001947"/>
    </source>
</evidence>
<dbReference type="InterPro" id="IPR011130">
    <property type="entry name" value="SecA_preprotein_X-link_dom"/>
</dbReference>